<organism evidence="1 2">
    <name type="scientific">Volvox africanus</name>
    <dbReference type="NCBI Taxonomy" id="51714"/>
    <lineage>
        <taxon>Eukaryota</taxon>
        <taxon>Viridiplantae</taxon>
        <taxon>Chlorophyta</taxon>
        <taxon>core chlorophytes</taxon>
        <taxon>Chlorophyceae</taxon>
        <taxon>CS clade</taxon>
        <taxon>Chlamydomonadales</taxon>
        <taxon>Volvocaceae</taxon>
        <taxon>Volvox</taxon>
    </lineage>
</organism>
<name>A0A8J4B6P0_9CHLO</name>
<gene>
    <name evidence="1" type="ORF">Vafri_10884</name>
</gene>
<dbReference type="AlphaFoldDB" id="A0A8J4B6P0"/>
<dbReference type="Proteomes" id="UP000747399">
    <property type="component" value="Unassembled WGS sequence"/>
</dbReference>
<evidence type="ECO:0000313" key="2">
    <source>
        <dbReference type="Proteomes" id="UP000747399"/>
    </source>
</evidence>
<protein>
    <submittedName>
        <fullName evidence="1">Uncharacterized protein</fullName>
    </submittedName>
</protein>
<proteinExistence type="predicted"/>
<sequence length="351" mass="38569">MALADRRVLCQRLVELYKDDQNVLVKLLVILSRLPDAEVTKIWNTREVLVLVDSQVIEKRFLEKVLLAAGPSLGSMMTGLADELVDKLPGTLPSLVNMAVNSQVKNLEAMLPIKKIVFRLAFKPKSRSSNSSAIRPAALQYYTDSTAPTTIVCAVSGQRLPACDVHVGHIYQRWWLPPRDPNYFKIDDPWNILLMHKNVKKKLQNLEITVLPVHHKVILLRKDLEDKVAFEYTKDDGVAAAGDSDGGTCGSTSTKVAITWGELHDKPLSVHGVNQPSDTALGVHARAAYRYAMGHGWCSKSQRAAILDHGGSEMLHRYLAEITSLDGELTIDSSIDWGGSSGEGASVDPAT</sequence>
<dbReference type="EMBL" id="BNCO01000021">
    <property type="protein sequence ID" value="GIL55333.1"/>
    <property type="molecule type" value="Genomic_DNA"/>
</dbReference>
<reference evidence="1" key="1">
    <citation type="journal article" date="2021" name="Proc. Natl. Acad. Sci. U.S.A.">
        <title>Three genomes in the algal genus Volvox reveal the fate of a haploid sex-determining region after a transition to homothallism.</title>
        <authorList>
            <person name="Yamamoto K."/>
            <person name="Hamaji T."/>
            <person name="Kawai-Toyooka H."/>
            <person name="Matsuzaki R."/>
            <person name="Takahashi F."/>
            <person name="Nishimura Y."/>
            <person name="Kawachi M."/>
            <person name="Noguchi H."/>
            <person name="Minakuchi Y."/>
            <person name="Umen J.G."/>
            <person name="Toyoda A."/>
            <person name="Nozaki H."/>
        </authorList>
    </citation>
    <scope>NUCLEOTIDE SEQUENCE</scope>
    <source>
        <strain evidence="1">NIES-3780</strain>
    </source>
</reference>
<accession>A0A8J4B6P0</accession>
<evidence type="ECO:0000313" key="1">
    <source>
        <dbReference type="EMBL" id="GIL55333.1"/>
    </source>
</evidence>
<keyword evidence="2" id="KW-1185">Reference proteome</keyword>
<comment type="caution">
    <text evidence="1">The sequence shown here is derived from an EMBL/GenBank/DDBJ whole genome shotgun (WGS) entry which is preliminary data.</text>
</comment>